<reference evidence="2 3" key="1">
    <citation type="submission" date="2016-10" db="EMBL/GenBank/DDBJ databases">
        <authorList>
            <person name="de Groot N.N."/>
        </authorList>
    </citation>
    <scope>NUCLEOTIDE SEQUENCE [LARGE SCALE GENOMIC DNA]</scope>
    <source>
        <strain evidence="2 3">DSM 9990</strain>
    </source>
</reference>
<name>A0A1I4U5F1_9BACT</name>
<feature type="region of interest" description="Disordered" evidence="1">
    <location>
        <begin position="1"/>
        <end position="70"/>
    </location>
</feature>
<dbReference type="EMBL" id="FOUU01000005">
    <property type="protein sequence ID" value="SFM84135.1"/>
    <property type="molecule type" value="Genomic_DNA"/>
</dbReference>
<accession>A0A1I4U5F1</accession>
<dbReference type="AlphaFoldDB" id="A0A1I4U5F1"/>
<dbReference type="Proteomes" id="UP000199611">
    <property type="component" value="Unassembled WGS sequence"/>
</dbReference>
<evidence type="ECO:0000256" key="1">
    <source>
        <dbReference type="SAM" id="MobiDB-lite"/>
    </source>
</evidence>
<proteinExistence type="predicted"/>
<evidence type="ECO:0000313" key="2">
    <source>
        <dbReference type="EMBL" id="SFM84135.1"/>
    </source>
</evidence>
<feature type="compositionally biased region" description="Polar residues" evidence="1">
    <location>
        <begin position="47"/>
        <end position="70"/>
    </location>
</feature>
<evidence type="ECO:0000313" key="3">
    <source>
        <dbReference type="Proteomes" id="UP000199611"/>
    </source>
</evidence>
<protein>
    <submittedName>
        <fullName evidence="2">Uncharacterized protein</fullName>
    </submittedName>
</protein>
<feature type="compositionally biased region" description="Basic and acidic residues" evidence="1">
    <location>
        <begin position="1"/>
        <end position="10"/>
    </location>
</feature>
<gene>
    <name evidence="2" type="ORF">SAMN05660836_01645</name>
</gene>
<keyword evidence="3" id="KW-1185">Reference proteome</keyword>
<sequence>MSPARERHTPEPFPHGRAHGRFRGTASQELRPGQDSSPARQPRLRRNGSSDCFGQAAQPVNSRFASSTSQTGHVKISPLTPYQDLMAWIFTLNSSFFLLSVPLSVETEALGGSYSASFAPGKWVISSPFRGLSLSPPPVSHLNHLSEGAVGQRYGVCEDRELDSVRYAICGDVIPSL</sequence>
<organism evidence="2 3">
    <name type="scientific">Thermodesulforhabdus norvegica</name>
    <dbReference type="NCBI Taxonomy" id="39841"/>
    <lineage>
        <taxon>Bacteria</taxon>
        <taxon>Pseudomonadati</taxon>
        <taxon>Thermodesulfobacteriota</taxon>
        <taxon>Syntrophobacteria</taxon>
        <taxon>Syntrophobacterales</taxon>
        <taxon>Thermodesulforhabdaceae</taxon>
        <taxon>Thermodesulforhabdus</taxon>
    </lineage>
</organism>